<dbReference type="GO" id="GO:0050136">
    <property type="term" value="F:NADH dehydrogenase (quinone) (non-electrogenic) activity"/>
    <property type="evidence" value="ECO:0007669"/>
    <property type="project" value="UniProtKB-EC"/>
</dbReference>
<gene>
    <name evidence="5" type="primary">nuoH</name>
    <name evidence="8" type="ORF">ACERK3_19295</name>
</gene>
<feature type="transmembrane region" description="Helical" evidence="5">
    <location>
        <begin position="384"/>
        <end position="404"/>
    </location>
</feature>
<sequence length="443" mass="48789">MSAQFFVSIVTITIVVHVILIACAYLIFAERKVAAWTQDRIGPNRTNLSFGLHDIWDRVGLGGIMRRMHWGLGQALADGLKLLVKEDYNPPHVDKVLFFLAPALAVVPALIAWAVIPWGGVYYFPGLTLPILGEIEAGLVSVTVAPINIGVVFILAISSLAVYGVVLAGYASNNKYSFLGSLRATAQMLSYEIPMGAIVLIMILTYATTDAGLMTNLQGTGTWGIFLHPLLAILFFVCILAETNRAPFDLAEAEQELVGGFHTEYSSMKWALFFLAEYMHMVTGCAFFVLLFLGGWDLLPFMAVLPVVTESIFVVLLKAGVFAGKIFLLLMVMMWIRWTLPRLRFDQLMTLAWRALIPMVIIMLLLTGALVFANNTMADGLPLFGLWLFVANVVVGLATMFLGPKLPQGPSMNRRVRLEGSRFYPPLPESDETSAERETMASV</sequence>
<reference evidence="8 9" key="1">
    <citation type="submission" date="2024-08" db="EMBL/GenBank/DDBJ databases">
        <title>Whole-genome sequencing of halo(alkali)philic microorganisms from hypersaline lakes.</title>
        <authorList>
            <person name="Sorokin D.Y."/>
            <person name="Merkel A.Y."/>
            <person name="Messina E."/>
            <person name="Yakimov M."/>
        </authorList>
    </citation>
    <scope>NUCLEOTIDE SEQUENCE [LARGE SCALE GENOMIC DNA]</scope>
    <source>
        <strain evidence="8 9">AB-hyl4</strain>
    </source>
</reference>
<feature type="transmembrane region" description="Helical" evidence="5">
    <location>
        <begin position="270"/>
        <end position="292"/>
    </location>
</feature>
<comment type="similarity">
    <text evidence="5 6">Belongs to the complex I subunit 1 family.</text>
</comment>
<keyword evidence="3 5" id="KW-1133">Transmembrane helix</keyword>
<evidence type="ECO:0000256" key="1">
    <source>
        <dbReference type="ARBA" id="ARBA00004141"/>
    </source>
</evidence>
<comment type="caution">
    <text evidence="8">The sequence shown here is derived from an EMBL/GenBank/DDBJ whole genome shotgun (WGS) entry which is preliminary data.</text>
</comment>
<keyword evidence="5" id="KW-1278">Translocase</keyword>
<keyword evidence="9" id="KW-1185">Reference proteome</keyword>
<proteinExistence type="inferred from homology"/>
<feature type="transmembrane region" description="Helical" evidence="5">
    <location>
        <begin position="348"/>
        <end position="372"/>
    </location>
</feature>
<dbReference type="PROSITE" id="PS00667">
    <property type="entry name" value="COMPLEX1_ND1_1"/>
    <property type="match status" value="1"/>
</dbReference>
<evidence type="ECO:0000256" key="3">
    <source>
        <dbReference type="ARBA" id="ARBA00022989"/>
    </source>
</evidence>
<name>A0ABV4U9X8_9BACT</name>
<dbReference type="InterPro" id="IPR018086">
    <property type="entry name" value="NADH_UbQ_OxRdtase_su1_CS"/>
</dbReference>
<evidence type="ECO:0000313" key="9">
    <source>
        <dbReference type="Proteomes" id="UP001575105"/>
    </source>
</evidence>
<feature type="transmembrane region" description="Helical" evidence="5">
    <location>
        <begin position="96"/>
        <end position="124"/>
    </location>
</feature>
<dbReference type="EC" id="7.1.1.-" evidence="5"/>
<keyword evidence="5 6" id="KW-0520">NAD</keyword>
<feature type="compositionally biased region" description="Basic and acidic residues" evidence="7">
    <location>
        <begin position="434"/>
        <end position="443"/>
    </location>
</feature>
<comment type="catalytic activity">
    <reaction evidence="5">
        <text>a quinone + NADH + 5 H(+)(in) = a quinol + NAD(+) + 4 H(+)(out)</text>
        <dbReference type="Rhea" id="RHEA:57888"/>
        <dbReference type="ChEBI" id="CHEBI:15378"/>
        <dbReference type="ChEBI" id="CHEBI:24646"/>
        <dbReference type="ChEBI" id="CHEBI:57540"/>
        <dbReference type="ChEBI" id="CHEBI:57945"/>
        <dbReference type="ChEBI" id="CHEBI:132124"/>
    </reaction>
</comment>
<feature type="transmembrane region" description="Helical" evidence="5">
    <location>
        <begin position="312"/>
        <end position="336"/>
    </location>
</feature>
<keyword evidence="5" id="KW-0874">Quinone</keyword>
<evidence type="ECO:0000256" key="4">
    <source>
        <dbReference type="ARBA" id="ARBA00023136"/>
    </source>
</evidence>
<dbReference type="InterPro" id="IPR001694">
    <property type="entry name" value="NADH_UbQ_OxRdtase_su1/FPO"/>
</dbReference>
<evidence type="ECO:0000313" key="8">
    <source>
        <dbReference type="EMBL" id="MFA9480420.1"/>
    </source>
</evidence>
<dbReference type="EMBL" id="JBGUBD010000021">
    <property type="protein sequence ID" value="MFA9480420.1"/>
    <property type="molecule type" value="Genomic_DNA"/>
</dbReference>
<comment type="subcellular location">
    <subcellularLocation>
        <location evidence="5 6">Cell membrane</location>
        <topology evidence="5 6">Multi-pass membrane protein</topology>
    </subcellularLocation>
    <subcellularLocation>
        <location evidence="1">Membrane</location>
        <topology evidence="1">Multi-pass membrane protein</topology>
    </subcellularLocation>
</comment>
<dbReference type="Pfam" id="PF00146">
    <property type="entry name" value="NADHdh"/>
    <property type="match status" value="1"/>
</dbReference>
<organism evidence="8 9">
    <name type="scientific">Natronomicrosphaera hydrolytica</name>
    <dbReference type="NCBI Taxonomy" id="3242702"/>
    <lineage>
        <taxon>Bacteria</taxon>
        <taxon>Pseudomonadati</taxon>
        <taxon>Planctomycetota</taxon>
        <taxon>Phycisphaerae</taxon>
        <taxon>Phycisphaerales</taxon>
        <taxon>Phycisphaeraceae</taxon>
        <taxon>Natronomicrosphaera</taxon>
    </lineage>
</organism>
<dbReference type="RefSeq" id="WP_425347341.1">
    <property type="nucleotide sequence ID" value="NZ_JBGUBD010000021.1"/>
</dbReference>
<evidence type="ECO:0000256" key="2">
    <source>
        <dbReference type="ARBA" id="ARBA00022692"/>
    </source>
</evidence>
<keyword evidence="5" id="KW-1003">Cell membrane</keyword>
<keyword evidence="5" id="KW-0830">Ubiquinone</keyword>
<evidence type="ECO:0000256" key="6">
    <source>
        <dbReference type="RuleBase" id="RU000471"/>
    </source>
</evidence>
<keyword evidence="8" id="KW-0560">Oxidoreductase</keyword>
<evidence type="ECO:0000256" key="5">
    <source>
        <dbReference type="HAMAP-Rule" id="MF_01350"/>
    </source>
</evidence>
<dbReference type="PROSITE" id="PS00668">
    <property type="entry name" value="COMPLEX1_ND1_2"/>
    <property type="match status" value="1"/>
</dbReference>
<feature type="region of interest" description="Disordered" evidence="7">
    <location>
        <begin position="422"/>
        <end position="443"/>
    </location>
</feature>
<feature type="transmembrane region" description="Helical" evidence="5">
    <location>
        <begin position="221"/>
        <end position="241"/>
    </location>
</feature>
<dbReference type="HAMAP" id="MF_01350">
    <property type="entry name" value="NDH1_NuoH"/>
    <property type="match status" value="1"/>
</dbReference>
<feature type="transmembrane region" description="Helical" evidence="5">
    <location>
        <begin position="189"/>
        <end position="209"/>
    </location>
</feature>
<dbReference type="PANTHER" id="PTHR11432:SF3">
    <property type="entry name" value="NADH-UBIQUINONE OXIDOREDUCTASE CHAIN 1"/>
    <property type="match status" value="1"/>
</dbReference>
<protein>
    <recommendedName>
        <fullName evidence="5">NADH-quinone oxidoreductase subunit H</fullName>
        <ecNumber evidence="5">7.1.1.-</ecNumber>
    </recommendedName>
    <alternativeName>
        <fullName evidence="5">NADH dehydrogenase I subunit H</fullName>
    </alternativeName>
    <alternativeName>
        <fullName evidence="5">NDH-1 subunit H</fullName>
    </alternativeName>
</protein>
<keyword evidence="4 5" id="KW-0472">Membrane</keyword>
<evidence type="ECO:0000256" key="7">
    <source>
        <dbReference type="SAM" id="MobiDB-lite"/>
    </source>
</evidence>
<feature type="transmembrane region" description="Helical" evidence="5">
    <location>
        <begin position="6"/>
        <end position="28"/>
    </location>
</feature>
<comment type="function">
    <text evidence="5">NDH-1 shuttles electrons from NADH, via FMN and iron-sulfur (Fe-S) centers, to quinones in the respiratory chain. The immediate electron acceptor for the enzyme in this species is believed to be ubiquinone. Couples the redox reaction to proton translocation (for every two electrons transferred, four hydrogen ions are translocated across the cytoplasmic membrane), and thus conserves the redox energy in a proton gradient. This subunit may bind ubiquinone.</text>
</comment>
<feature type="transmembrane region" description="Helical" evidence="5">
    <location>
        <begin position="144"/>
        <end position="168"/>
    </location>
</feature>
<dbReference type="Proteomes" id="UP001575105">
    <property type="component" value="Unassembled WGS sequence"/>
</dbReference>
<dbReference type="PANTHER" id="PTHR11432">
    <property type="entry name" value="NADH DEHYDROGENASE SUBUNIT 1"/>
    <property type="match status" value="1"/>
</dbReference>
<keyword evidence="2 5" id="KW-0812">Transmembrane</keyword>
<accession>A0ABV4U9X8</accession>
<comment type="subunit">
    <text evidence="5">NDH-1 is composed of 14 different subunits. Subunits NuoA, H, J, K, L, M, N constitute the membrane sector of the complex.</text>
</comment>